<sequence>DKEVVTHTGQVFDKNDRRRARFIDREKEASNHQVNERFAIDLINEVPPIKVKGRHVWCDGGNSALGHPKVYINLDSPGPQICAYCGLRYIRED</sequence>
<dbReference type="eggNOG" id="KOG3456">
    <property type="taxonomic scope" value="Eukaryota"/>
</dbReference>
<reference evidence="2 3" key="1">
    <citation type="journal article" date="2008" name="Nature">
        <title>The Trichoplax genome and the nature of placozoans.</title>
        <authorList>
            <person name="Srivastava M."/>
            <person name="Begovic E."/>
            <person name="Chapman J."/>
            <person name="Putnam N.H."/>
            <person name="Hellsten U."/>
            <person name="Kawashima T."/>
            <person name="Kuo A."/>
            <person name="Mitros T."/>
            <person name="Salamov A."/>
            <person name="Carpenter M.L."/>
            <person name="Signorovitch A.Y."/>
            <person name="Moreno M.A."/>
            <person name="Kamm K."/>
            <person name="Grimwood J."/>
            <person name="Schmutz J."/>
            <person name="Shapiro H."/>
            <person name="Grigoriev I.V."/>
            <person name="Buss L.W."/>
            <person name="Schierwater B."/>
            <person name="Dellaporta S.L."/>
            <person name="Rokhsar D.S."/>
        </authorList>
    </citation>
    <scope>NUCLEOTIDE SEQUENCE [LARGE SCALE GENOMIC DNA]</scope>
    <source>
        <strain evidence="2 3">Grell-BS-1999</strain>
    </source>
</reference>
<dbReference type="STRING" id="10228.B3RVH3"/>
<dbReference type="GO" id="GO:0045271">
    <property type="term" value="C:respiratory chain complex I"/>
    <property type="evidence" value="ECO:0000318"/>
    <property type="project" value="GO_Central"/>
</dbReference>
<dbReference type="CTD" id="6752746"/>
<evidence type="ECO:0000259" key="1">
    <source>
        <dbReference type="Pfam" id="PF10276"/>
    </source>
</evidence>
<dbReference type="KEGG" id="tad:TRIADDRAFT_17646"/>
<evidence type="ECO:0000313" key="3">
    <source>
        <dbReference type="Proteomes" id="UP000009022"/>
    </source>
</evidence>
<keyword evidence="3" id="KW-1185">Reference proteome</keyword>
<feature type="non-terminal residue" evidence="2">
    <location>
        <position position="93"/>
    </location>
</feature>
<dbReference type="GO" id="GO:0006120">
    <property type="term" value="P:mitochondrial electron transport, NADH to ubiquinone"/>
    <property type="evidence" value="ECO:0000318"/>
    <property type="project" value="GO_Central"/>
</dbReference>
<evidence type="ECO:0000313" key="2">
    <source>
        <dbReference type="EMBL" id="EDV25500.1"/>
    </source>
</evidence>
<dbReference type="FunFam" id="2.60.260.40:FF:000006">
    <property type="entry name" value="NADH dehydrogenase [ubiquinone] iron-sulfur protein 6, mitochondrial"/>
    <property type="match status" value="1"/>
</dbReference>
<dbReference type="HOGENOM" id="CLU_083053_3_2_1"/>
<dbReference type="Pfam" id="PF10276">
    <property type="entry name" value="zf-CHCC"/>
    <property type="match status" value="1"/>
</dbReference>
<proteinExistence type="predicted"/>
<dbReference type="InterPro" id="IPR019401">
    <property type="entry name" value="Znf_CHCC"/>
</dbReference>
<dbReference type="AlphaFoldDB" id="B3RVH3"/>
<dbReference type="GeneID" id="6752746"/>
<dbReference type="EMBL" id="DS985244">
    <property type="protein sequence ID" value="EDV25500.1"/>
    <property type="molecule type" value="Genomic_DNA"/>
</dbReference>
<name>B3RVH3_TRIAD</name>
<feature type="non-terminal residue" evidence="2">
    <location>
        <position position="1"/>
    </location>
</feature>
<dbReference type="PhylomeDB" id="B3RVH3"/>
<dbReference type="OrthoDB" id="307899at2759"/>
<organism evidence="2 3">
    <name type="scientific">Trichoplax adhaerens</name>
    <name type="common">Trichoplax reptans</name>
    <dbReference type="NCBI Taxonomy" id="10228"/>
    <lineage>
        <taxon>Eukaryota</taxon>
        <taxon>Metazoa</taxon>
        <taxon>Placozoa</taxon>
        <taxon>Uniplacotomia</taxon>
        <taxon>Trichoplacea</taxon>
        <taxon>Trichoplacidae</taxon>
        <taxon>Trichoplax</taxon>
    </lineage>
</organism>
<dbReference type="Gene3D" id="2.60.260.40">
    <property type="entry name" value="q5lls5 like domains"/>
    <property type="match status" value="1"/>
</dbReference>
<dbReference type="FunCoup" id="B3RVH3">
    <property type="interactions" value="1109"/>
</dbReference>
<dbReference type="GO" id="GO:0005739">
    <property type="term" value="C:mitochondrion"/>
    <property type="evidence" value="ECO:0007669"/>
    <property type="project" value="GOC"/>
</dbReference>
<dbReference type="Proteomes" id="UP000009022">
    <property type="component" value="Unassembled WGS sequence"/>
</dbReference>
<dbReference type="InParanoid" id="B3RVH3"/>
<protein>
    <recommendedName>
        <fullName evidence="1">Zinc finger CHCC-type domain-containing protein</fullName>
    </recommendedName>
</protein>
<gene>
    <name evidence="2" type="ORF">TRIADDRAFT_17646</name>
</gene>
<dbReference type="PANTHER" id="PTHR13156">
    <property type="entry name" value="NADH-UBIQUINONE OXIDOREDUCTASE 13 KD-A SUBUNIT"/>
    <property type="match status" value="1"/>
</dbReference>
<feature type="domain" description="Zinc finger CHCC-type" evidence="1">
    <location>
        <begin position="53"/>
        <end position="89"/>
    </location>
</feature>
<dbReference type="RefSeq" id="XP_002111533.1">
    <property type="nucleotide sequence ID" value="XM_002111497.2"/>
</dbReference>
<dbReference type="PANTHER" id="PTHR13156:SF0">
    <property type="entry name" value="NADH DEHYDROGENASE [UBIQUINONE] IRON-SULFUR PROTEIN 6, MITOCHONDRIAL"/>
    <property type="match status" value="1"/>
</dbReference>
<accession>B3RVH3</accession>
<dbReference type="OMA" id="TACCDGG"/>